<dbReference type="Proteomes" id="UP000255070">
    <property type="component" value="Unassembled WGS sequence"/>
</dbReference>
<gene>
    <name evidence="2" type="ORF">NCTC10698_03366</name>
</gene>
<dbReference type="EMBL" id="UFXL01000001">
    <property type="protein sequence ID" value="SUY78450.1"/>
    <property type="molecule type" value="Genomic_DNA"/>
</dbReference>
<protein>
    <submittedName>
        <fullName evidence="2">Uncharacterized protein</fullName>
    </submittedName>
</protein>
<keyword evidence="1" id="KW-0472">Membrane</keyword>
<dbReference type="AlphaFoldDB" id="A0A8B4S832"/>
<keyword evidence="3" id="KW-1185">Reference proteome</keyword>
<proteinExistence type="predicted"/>
<name>A0A8B4S832_COMTE</name>
<keyword evidence="1" id="KW-0812">Transmembrane</keyword>
<reference evidence="2 3" key="1">
    <citation type="submission" date="2018-06" db="EMBL/GenBank/DDBJ databases">
        <authorList>
            <consortium name="Pathogen Informatics"/>
            <person name="Doyle S."/>
        </authorList>
    </citation>
    <scope>NUCLEOTIDE SEQUENCE [LARGE SCALE GENOMIC DNA]</scope>
    <source>
        <strain evidence="2 3">NCTC10698</strain>
    </source>
</reference>
<feature type="transmembrane region" description="Helical" evidence="1">
    <location>
        <begin position="58"/>
        <end position="79"/>
    </location>
</feature>
<evidence type="ECO:0000313" key="2">
    <source>
        <dbReference type="EMBL" id="SUY78450.1"/>
    </source>
</evidence>
<feature type="transmembrane region" description="Helical" evidence="1">
    <location>
        <begin position="91"/>
        <end position="109"/>
    </location>
</feature>
<dbReference type="RefSeq" id="WP_003077878.1">
    <property type="nucleotide sequence ID" value="NZ_BBJZ01000002.1"/>
</dbReference>
<accession>A0A8B4S832</accession>
<evidence type="ECO:0000313" key="3">
    <source>
        <dbReference type="Proteomes" id="UP000255070"/>
    </source>
</evidence>
<dbReference type="GeneID" id="63998527"/>
<evidence type="ECO:0000256" key="1">
    <source>
        <dbReference type="SAM" id="Phobius"/>
    </source>
</evidence>
<sequence length="115" mass="13456">MGGLIFWMLVFQVFFVRKRKLKCPHCHEYGVSASKILHFGPAWSFRCSQCQRKHKASYWFLPLTLVTALSIGFVIMTSLTKVDSRIVDFPTFIALPTILMLDLWLRFYVIPLKKK</sequence>
<comment type="caution">
    <text evidence="2">The sequence shown here is derived from an EMBL/GenBank/DDBJ whole genome shotgun (WGS) entry which is preliminary data.</text>
</comment>
<organism evidence="2 3">
    <name type="scientific">Comamonas testosteroni</name>
    <name type="common">Pseudomonas testosteroni</name>
    <dbReference type="NCBI Taxonomy" id="285"/>
    <lineage>
        <taxon>Bacteria</taxon>
        <taxon>Pseudomonadati</taxon>
        <taxon>Pseudomonadota</taxon>
        <taxon>Betaproteobacteria</taxon>
        <taxon>Burkholderiales</taxon>
        <taxon>Comamonadaceae</taxon>
        <taxon>Comamonas</taxon>
    </lineage>
</organism>
<keyword evidence="1" id="KW-1133">Transmembrane helix</keyword>